<reference evidence="1 2" key="1">
    <citation type="journal article" date="2016" name="DNA Res.">
        <title>The draft genome of MD-2 pineapple using hybrid error correction of long reads.</title>
        <authorList>
            <person name="Redwan R.M."/>
            <person name="Saidin A."/>
            <person name="Kumar S.V."/>
        </authorList>
    </citation>
    <scope>NUCLEOTIDE SEQUENCE [LARGE SCALE GENOMIC DNA]</scope>
    <source>
        <strain evidence="2">cv. MD2</strain>
        <tissue evidence="1">Leaf</tissue>
    </source>
</reference>
<protein>
    <submittedName>
        <fullName evidence="1">Uncharacterized protein</fullName>
    </submittedName>
</protein>
<dbReference type="EMBL" id="LSRQ01002366">
    <property type="protein sequence ID" value="OAY74537.1"/>
    <property type="molecule type" value="Genomic_DNA"/>
</dbReference>
<comment type="caution">
    <text evidence="1">The sequence shown here is derived from an EMBL/GenBank/DDBJ whole genome shotgun (WGS) entry which is preliminary data.</text>
</comment>
<accession>A0A199VBP6</accession>
<evidence type="ECO:0000313" key="1">
    <source>
        <dbReference type="EMBL" id="OAY74537.1"/>
    </source>
</evidence>
<dbReference type="AlphaFoldDB" id="A0A199VBP6"/>
<gene>
    <name evidence="1" type="ORF">ACMD2_10692</name>
</gene>
<proteinExistence type="predicted"/>
<organism evidence="1 2">
    <name type="scientific">Ananas comosus</name>
    <name type="common">Pineapple</name>
    <name type="synonym">Ananas ananas</name>
    <dbReference type="NCBI Taxonomy" id="4615"/>
    <lineage>
        <taxon>Eukaryota</taxon>
        <taxon>Viridiplantae</taxon>
        <taxon>Streptophyta</taxon>
        <taxon>Embryophyta</taxon>
        <taxon>Tracheophyta</taxon>
        <taxon>Spermatophyta</taxon>
        <taxon>Magnoliopsida</taxon>
        <taxon>Liliopsida</taxon>
        <taxon>Poales</taxon>
        <taxon>Bromeliaceae</taxon>
        <taxon>Bromelioideae</taxon>
        <taxon>Ananas</taxon>
    </lineage>
</organism>
<sequence>MEYCVPNRVSSMRKIFRLWVRYGLAHSTRQCCPDGRFLSSARRPDNISTRTTPKLYTSLFVVKWPLEFKIERKEIKCEPFSSSKSNLHSEVPRKWLKVKETLSFFTDRRVVENYTDQPFPVTLIAFLIELLHSNNHSSPGFGGHECVLLNPPLKDRTKPTLSQHTVRTEVPCGSSQLMKCKATHIRRLQYLTLSPRSRRHGGCRNPAARAA</sequence>
<evidence type="ECO:0000313" key="2">
    <source>
        <dbReference type="Proteomes" id="UP000092600"/>
    </source>
</evidence>
<name>A0A199VBP6_ANACO</name>
<dbReference type="Proteomes" id="UP000092600">
    <property type="component" value="Unassembled WGS sequence"/>
</dbReference>